<dbReference type="InterPro" id="IPR007110">
    <property type="entry name" value="Ig-like_dom"/>
</dbReference>
<dbReference type="AlphaFoldDB" id="A0A8S3TD07"/>
<dbReference type="InterPro" id="IPR013151">
    <property type="entry name" value="Immunoglobulin_dom"/>
</dbReference>
<dbReference type="InterPro" id="IPR003599">
    <property type="entry name" value="Ig_sub"/>
</dbReference>
<proteinExistence type="predicted"/>
<dbReference type="SMART" id="SM00409">
    <property type="entry name" value="IG"/>
    <property type="match status" value="1"/>
</dbReference>
<organism evidence="8 9">
    <name type="scientific">Mytilus edulis</name>
    <name type="common">Blue mussel</name>
    <dbReference type="NCBI Taxonomy" id="6550"/>
    <lineage>
        <taxon>Eukaryota</taxon>
        <taxon>Metazoa</taxon>
        <taxon>Spiralia</taxon>
        <taxon>Lophotrochozoa</taxon>
        <taxon>Mollusca</taxon>
        <taxon>Bivalvia</taxon>
        <taxon>Autobranchia</taxon>
        <taxon>Pteriomorphia</taxon>
        <taxon>Mytilida</taxon>
        <taxon>Mytiloidea</taxon>
        <taxon>Mytilidae</taxon>
        <taxon>Mytilinae</taxon>
        <taxon>Mytilus</taxon>
    </lineage>
</organism>
<evidence type="ECO:0000256" key="3">
    <source>
        <dbReference type="ARBA" id="ARBA00023157"/>
    </source>
</evidence>
<keyword evidence="9" id="KW-1185">Reference proteome</keyword>
<keyword evidence="5" id="KW-0393">Immunoglobulin domain</keyword>
<dbReference type="Gene3D" id="2.60.40.10">
    <property type="entry name" value="Immunoglobulins"/>
    <property type="match status" value="2"/>
</dbReference>
<dbReference type="PANTHER" id="PTHR11640:SF31">
    <property type="entry name" value="IRREGULAR CHIASM C-ROUGHEST PROTEIN-RELATED"/>
    <property type="match status" value="1"/>
</dbReference>
<comment type="caution">
    <text evidence="8">The sequence shown here is derived from an EMBL/GenBank/DDBJ whole genome shotgun (WGS) entry which is preliminary data.</text>
</comment>
<feature type="signal peptide" evidence="6">
    <location>
        <begin position="1"/>
        <end position="20"/>
    </location>
</feature>
<evidence type="ECO:0000256" key="2">
    <source>
        <dbReference type="ARBA" id="ARBA00023136"/>
    </source>
</evidence>
<dbReference type="CDD" id="cd00096">
    <property type="entry name" value="Ig"/>
    <property type="match status" value="1"/>
</dbReference>
<comment type="subcellular location">
    <subcellularLocation>
        <location evidence="1">Membrane</location>
        <topology evidence="1">Single-pass type I membrane protein</topology>
    </subcellularLocation>
</comment>
<evidence type="ECO:0000256" key="6">
    <source>
        <dbReference type="SAM" id="SignalP"/>
    </source>
</evidence>
<evidence type="ECO:0000256" key="1">
    <source>
        <dbReference type="ARBA" id="ARBA00004479"/>
    </source>
</evidence>
<evidence type="ECO:0000256" key="5">
    <source>
        <dbReference type="ARBA" id="ARBA00023319"/>
    </source>
</evidence>
<keyword evidence="6" id="KW-0732">Signal</keyword>
<dbReference type="GO" id="GO:0005911">
    <property type="term" value="C:cell-cell junction"/>
    <property type="evidence" value="ECO:0007669"/>
    <property type="project" value="TreeGrafter"/>
</dbReference>
<keyword evidence="4" id="KW-0325">Glycoprotein</keyword>
<keyword evidence="2" id="KW-0472">Membrane</keyword>
<evidence type="ECO:0000313" key="9">
    <source>
        <dbReference type="Proteomes" id="UP000683360"/>
    </source>
</evidence>
<dbReference type="InterPro" id="IPR013783">
    <property type="entry name" value="Ig-like_fold"/>
</dbReference>
<accession>A0A8S3TD07</accession>
<reference evidence="8" key="1">
    <citation type="submission" date="2021-03" db="EMBL/GenBank/DDBJ databases">
        <authorList>
            <person name="Bekaert M."/>
        </authorList>
    </citation>
    <scope>NUCLEOTIDE SEQUENCE</scope>
</reference>
<dbReference type="InterPro" id="IPR003598">
    <property type="entry name" value="Ig_sub2"/>
</dbReference>
<evidence type="ECO:0000313" key="8">
    <source>
        <dbReference type="EMBL" id="CAG2228771.1"/>
    </source>
</evidence>
<dbReference type="SUPFAM" id="SSF48726">
    <property type="entry name" value="Immunoglobulin"/>
    <property type="match status" value="2"/>
</dbReference>
<dbReference type="GO" id="GO:0005886">
    <property type="term" value="C:plasma membrane"/>
    <property type="evidence" value="ECO:0007669"/>
    <property type="project" value="TreeGrafter"/>
</dbReference>
<dbReference type="InterPro" id="IPR051275">
    <property type="entry name" value="Cell_adhesion_signaling"/>
</dbReference>
<dbReference type="SMART" id="SM00408">
    <property type="entry name" value="IGc2"/>
    <property type="match status" value="1"/>
</dbReference>
<keyword evidence="3" id="KW-1015">Disulfide bond</keyword>
<dbReference type="GO" id="GO:0050839">
    <property type="term" value="F:cell adhesion molecule binding"/>
    <property type="evidence" value="ECO:0007669"/>
    <property type="project" value="TreeGrafter"/>
</dbReference>
<dbReference type="Proteomes" id="UP000683360">
    <property type="component" value="Unassembled WGS sequence"/>
</dbReference>
<dbReference type="EMBL" id="CAJPWZ010002003">
    <property type="protein sequence ID" value="CAG2228771.1"/>
    <property type="molecule type" value="Genomic_DNA"/>
</dbReference>
<dbReference type="PANTHER" id="PTHR11640">
    <property type="entry name" value="NEPHRIN"/>
    <property type="match status" value="1"/>
</dbReference>
<evidence type="ECO:0000259" key="7">
    <source>
        <dbReference type="PROSITE" id="PS50835"/>
    </source>
</evidence>
<sequence length="231" mass="24532">MLCTTKIVLPLMMLIGSSYNHHMPKVSNNKHFQIQCVFPSVSIPLTSYSINAGGQITLACSVTSSSALNQVFWQRTVNGFVTTITSSTNTNKYSGSTTSVPGLTILNTDSNDQGTYQCFASNAFGTGQSSTIAALTVTTPGTPTVTIQQTSYSVNNGGSITLSCTVSSATSVTWQRTVGTSVTTITSTTNTNKYSGTIGIADANGNKYTKLDKLTTFCFNRMKTIVARSRC</sequence>
<dbReference type="InterPro" id="IPR036179">
    <property type="entry name" value="Ig-like_dom_sf"/>
</dbReference>
<dbReference type="GO" id="GO:0098609">
    <property type="term" value="P:cell-cell adhesion"/>
    <property type="evidence" value="ECO:0007669"/>
    <property type="project" value="TreeGrafter"/>
</dbReference>
<dbReference type="PROSITE" id="PS50835">
    <property type="entry name" value="IG_LIKE"/>
    <property type="match status" value="2"/>
</dbReference>
<protein>
    <recommendedName>
        <fullName evidence="7">Ig-like domain-containing protein</fullName>
    </recommendedName>
</protein>
<gene>
    <name evidence="8" type="ORF">MEDL_41709</name>
</gene>
<name>A0A8S3TD07_MYTED</name>
<dbReference type="OrthoDB" id="2152335at2759"/>
<feature type="domain" description="Ig-like" evidence="7">
    <location>
        <begin position="39"/>
        <end position="138"/>
    </location>
</feature>
<evidence type="ECO:0000256" key="4">
    <source>
        <dbReference type="ARBA" id="ARBA00023180"/>
    </source>
</evidence>
<feature type="domain" description="Ig-like" evidence="7">
    <location>
        <begin position="143"/>
        <end position="218"/>
    </location>
</feature>
<feature type="chain" id="PRO_5035889297" description="Ig-like domain-containing protein" evidence="6">
    <location>
        <begin position="21"/>
        <end position="231"/>
    </location>
</feature>
<dbReference type="Pfam" id="PF00047">
    <property type="entry name" value="ig"/>
    <property type="match status" value="2"/>
</dbReference>